<dbReference type="RefSeq" id="WP_185132718.1">
    <property type="nucleotide sequence ID" value="NZ_JACJVO010000040.1"/>
</dbReference>
<dbReference type="InterPro" id="IPR026353">
    <property type="entry name" value="Hypoxan-DNA_Glyclase"/>
</dbReference>
<proteinExistence type="predicted"/>
<evidence type="ECO:0000259" key="1">
    <source>
        <dbReference type="SMART" id="SM00986"/>
    </source>
</evidence>
<evidence type="ECO:0000313" key="3">
    <source>
        <dbReference type="Proteomes" id="UP000564644"/>
    </source>
</evidence>
<keyword evidence="2" id="KW-0326">Glycosidase</keyword>
<dbReference type="CDD" id="cd10032">
    <property type="entry name" value="UDG-F6_HDG"/>
    <property type="match status" value="1"/>
</dbReference>
<keyword evidence="3" id="KW-1185">Reference proteome</keyword>
<dbReference type="SMART" id="SM00986">
    <property type="entry name" value="UDG"/>
    <property type="match status" value="1"/>
</dbReference>
<keyword evidence="2" id="KW-0378">Hydrolase</keyword>
<dbReference type="Gene3D" id="3.40.470.10">
    <property type="entry name" value="Uracil-DNA glycosylase-like domain"/>
    <property type="match status" value="1"/>
</dbReference>
<gene>
    <name evidence="2" type="ORF">H7C18_29550</name>
</gene>
<sequence>MESAPRVESFPPFADDRSRIVILGSMPGTASLRAYQYYGNPRNYLWRLLYALHDAGEPAERYEDRLAFAAGRGIALWDVLASCVRPGSLDSDIREAVPNDIPGLLRRYPGIRVLACNGSKSYGEIGRRYREAPELEGKTVIRLPSSSPIPTPSYRGFEDRLDAWRELLGPYLTK</sequence>
<evidence type="ECO:0000313" key="2">
    <source>
        <dbReference type="EMBL" id="MBB6735067.1"/>
    </source>
</evidence>
<dbReference type="SUPFAM" id="SSF52141">
    <property type="entry name" value="Uracil-DNA glycosylase-like"/>
    <property type="match status" value="1"/>
</dbReference>
<comment type="caution">
    <text evidence="2">The sequence shown here is derived from an EMBL/GenBank/DDBJ whole genome shotgun (WGS) entry which is preliminary data.</text>
</comment>
<protein>
    <submittedName>
        <fullName evidence="2">DNA-deoxyinosine glycosylase</fullName>
        <ecNumber evidence="2">3.2.2.15</ecNumber>
    </submittedName>
</protein>
<dbReference type="Proteomes" id="UP000564644">
    <property type="component" value="Unassembled WGS sequence"/>
</dbReference>
<dbReference type="InterPro" id="IPR005122">
    <property type="entry name" value="Uracil-DNA_glycosylase-like"/>
</dbReference>
<accession>A0A7X0VZ08</accession>
<dbReference type="SMART" id="SM00987">
    <property type="entry name" value="UreE_C"/>
    <property type="match status" value="1"/>
</dbReference>
<dbReference type="NCBIfam" id="TIGR04274">
    <property type="entry name" value="hypoxanDNAglyco"/>
    <property type="match status" value="1"/>
</dbReference>
<dbReference type="EMBL" id="JACJVO010000040">
    <property type="protein sequence ID" value="MBB6735067.1"/>
    <property type="molecule type" value="Genomic_DNA"/>
</dbReference>
<dbReference type="EC" id="3.2.2.15" evidence="2"/>
<organism evidence="2 3">
    <name type="scientific">Cohnella zeiphila</name>
    <dbReference type="NCBI Taxonomy" id="2761120"/>
    <lineage>
        <taxon>Bacteria</taxon>
        <taxon>Bacillati</taxon>
        <taxon>Bacillota</taxon>
        <taxon>Bacilli</taxon>
        <taxon>Bacillales</taxon>
        <taxon>Paenibacillaceae</taxon>
        <taxon>Cohnella</taxon>
    </lineage>
</organism>
<dbReference type="AlphaFoldDB" id="A0A7X0VZ08"/>
<dbReference type="GO" id="GO:0033958">
    <property type="term" value="F:DNA-deoxyinosine glycosylase activity"/>
    <property type="evidence" value="ECO:0007669"/>
    <property type="project" value="UniProtKB-EC"/>
</dbReference>
<reference evidence="2 3" key="1">
    <citation type="submission" date="2020-08" db="EMBL/GenBank/DDBJ databases">
        <title>Cohnella phylogeny.</title>
        <authorList>
            <person name="Dunlap C."/>
        </authorList>
    </citation>
    <scope>NUCLEOTIDE SEQUENCE [LARGE SCALE GENOMIC DNA]</scope>
    <source>
        <strain evidence="2 3">CBP 2801</strain>
    </source>
</reference>
<name>A0A7X0VZ08_9BACL</name>
<dbReference type="Pfam" id="PF03167">
    <property type="entry name" value="UDG"/>
    <property type="match status" value="1"/>
</dbReference>
<dbReference type="InterPro" id="IPR036895">
    <property type="entry name" value="Uracil-DNA_glycosylase-like_sf"/>
</dbReference>
<feature type="domain" description="Uracil-DNA glycosylase-like" evidence="1">
    <location>
        <begin position="11"/>
        <end position="168"/>
    </location>
</feature>